<keyword evidence="5" id="KW-1185">Reference proteome</keyword>
<dbReference type="Proteomes" id="UP000517765">
    <property type="component" value="Unassembled WGS sequence"/>
</dbReference>
<evidence type="ECO:0000313" key="6">
    <source>
        <dbReference type="Proteomes" id="UP000517765"/>
    </source>
</evidence>
<name>A0A5P0YP12_9ACTN</name>
<accession>A0A5P0YP12</accession>
<comment type="caution">
    <text evidence="4">The sequence shown here is derived from an EMBL/GenBank/DDBJ whole genome shotgun (WGS) entry which is preliminary data.</text>
</comment>
<dbReference type="RefSeq" id="WP_143647486.1">
    <property type="nucleotide sequence ID" value="NZ_JABJWZ010000114.1"/>
</dbReference>
<dbReference type="AlphaFoldDB" id="A0A5P0YP12"/>
<dbReference type="Proteomes" id="UP000525686">
    <property type="component" value="Unassembled WGS sequence"/>
</dbReference>
<evidence type="ECO:0000313" key="2">
    <source>
        <dbReference type="EMBL" id="MBB1254480.1"/>
    </source>
</evidence>
<dbReference type="EMBL" id="JABJWZ010000114">
    <property type="protein sequence ID" value="MBB1254480.1"/>
    <property type="molecule type" value="Genomic_DNA"/>
</dbReference>
<evidence type="ECO:0000313" key="5">
    <source>
        <dbReference type="Proteomes" id="UP000320857"/>
    </source>
</evidence>
<reference evidence="6 7" key="2">
    <citation type="submission" date="2020-05" db="EMBL/GenBank/DDBJ databases">
        <title>Classification of alakaliphilic streptomycetes isolated from an alkaline soil next to Lonar Crater, India and a proposal for the recognition of Streptomyces alkaliterrae sp. nov.</title>
        <authorList>
            <person name="Golinska P."/>
        </authorList>
    </citation>
    <scope>NUCLEOTIDE SEQUENCE [LARGE SCALE GENOMIC DNA]</scope>
    <source>
        <strain evidence="7">OF3</strain>
        <strain evidence="6">OF8</strain>
    </source>
</reference>
<gene>
    <name evidence="4" type="ORF">FNX44_009075</name>
    <name evidence="2" type="ORF">H3146_14065</name>
    <name evidence="3" type="ORF">H3147_19340</name>
</gene>
<feature type="region of interest" description="Disordered" evidence="1">
    <location>
        <begin position="38"/>
        <end position="78"/>
    </location>
</feature>
<dbReference type="Proteomes" id="UP000320857">
    <property type="component" value="Unassembled WGS sequence"/>
</dbReference>
<evidence type="ECO:0000313" key="3">
    <source>
        <dbReference type="EMBL" id="MBB1260960.1"/>
    </source>
</evidence>
<dbReference type="EMBL" id="JABJXA010000131">
    <property type="protein sequence ID" value="MBB1260960.1"/>
    <property type="molecule type" value="Genomic_DNA"/>
</dbReference>
<organism evidence="4 5">
    <name type="scientific">Streptomyces alkaliterrae</name>
    <dbReference type="NCBI Taxonomy" id="2213162"/>
    <lineage>
        <taxon>Bacteria</taxon>
        <taxon>Bacillati</taxon>
        <taxon>Actinomycetota</taxon>
        <taxon>Actinomycetes</taxon>
        <taxon>Kitasatosporales</taxon>
        <taxon>Streptomycetaceae</taxon>
        <taxon>Streptomyces</taxon>
    </lineage>
</organism>
<reference evidence="2" key="3">
    <citation type="journal article" name="Syst. Appl. Microbiol.">
        <title>Streptomyces alkaliterrae sp. nov., isolated from an alkaline soil, and emended descriptions of Streptomyces alkaliphilus, Streptomyces calidiresistens and Streptomyces durbertensis.</title>
        <authorList>
            <person name="Swiecimska M."/>
            <person name="Golinska P."/>
            <person name="Nouioui I."/>
            <person name="Wypij M."/>
            <person name="Rai M."/>
            <person name="Sangal V."/>
            <person name="Goodfellow M."/>
        </authorList>
    </citation>
    <scope>NUCLEOTIDE SEQUENCE</scope>
    <source>
        <strain evidence="2">OF3</strain>
        <strain evidence="3">OF8</strain>
    </source>
</reference>
<reference evidence="4 5" key="1">
    <citation type="submission" date="2019-10" db="EMBL/GenBank/DDBJ databases">
        <title>Streptomyces sp. nov., a novel actinobacterium isolated from alkaline environment.</title>
        <authorList>
            <person name="Golinska P."/>
        </authorList>
    </citation>
    <scope>NUCLEOTIDE SEQUENCE [LARGE SCALE GENOMIC DNA]</scope>
    <source>
        <strain evidence="4 5">OF1</strain>
    </source>
</reference>
<dbReference type="EMBL" id="VJYK02000068">
    <property type="protein sequence ID" value="MQS02021.1"/>
    <property type="molecule type" value="Genomic_DNA"/>
</dbReference>
<evidence type="ECO:0000256" key="1">
    <source>
        <dbReference type="SAM" id="MobiDB-lite"/>
    </source>
</evidence>
<dbReference type="OrthoDB" id="4333673at2"/>
<evidence type="ECO:0000313" key="7">
    <source>
        <dbReference type="Proteomes" id="UP000525686"/>
    </source>
</evidence>
<feature type="compositionally biased region" description="Basic residues" evidence="1">
    <location>
        <begin position="52"/>
        <end position="67"/>
    </location>
</feature>
<sequence length="78" mass="8307">MTCAQCGWPVIEGPEGGYACGQCLHTVEPPGYEERRVAGQARARAAREARTARRRRAAARKSGRRSGPRAPGGTRGDG</sequence>
<evidence type="ECO:0000313" key="4">
    <source>
        <dbReference type="EMBL" id="MQS02021.1"/>
    </source>
</evidence>
<protein>
    <submittedName>
        <fullName evidence="4">Uncharacterized protein</fullName>
    </submittedName>
</protein>
<proteinExistence type="predicted"/>